<protein>
    <recommendedName>
        <fullName evidence="2">Restriction endonuclease</fullName>
    </recommendedName>
</protein>
<reference evidence="1" key="1">
    <citation type="submission" date="2018-05" db="EMBL/GenBank/DDBJ databases">
        <authorList>
            <person name="Lanie J.A."/>
            <person name="Ng W.-L."/>
            <person name="Kazmierczak K.M."/>
            <person name="Andrzejewski T.M."/>
            <person name="Davidsen T.M."/>
            <person name="Wayne K.J."/>
            <person name="Tettelin H."/>
            <person name="Glass J.I."/>
            <person name="Rusch D."/>
            <person name="Podicherti R."/>
            <person name="Tsui H.-C.T."/>
            <person name="Winkler M.E."/>
        </authorList>
    </citation>
    <scope>NUCLEOTIDE SEQUENCE</scope>
</reference>
<sequence length="181" mass="20175">MAKSFDVIIQNTLDDKEKVVTGEYKVPSRGGALKIDGDDEEAFKKLFTKKPNAGVGNGEVSLYWLFNYGKKKNRAAENRGGDAADLILDKKNCEVKSYPSHDSMTLGKFKSDLKSQEIITYLFAFSNLFVTFGKSTTGSKSFKSLLQFNVTDIADSIVLYNSMFSLFAKNKHLYSGQNSYP</sequence>
<organism evidence="1">
    <name type="scientific">marine metagenome</name>
    <dbReference type="NCBI Taxonomy" id="408172"/>
    <lineage>
        <taxon>unclassified sequences</taxon>
        <taxon>metagenomes</taxon>
        <taxon>ecological metagenomes</taxon>
    </lineage>
</organism>
<name>A0A382YPE5_9ZZZZ</name>
<evidence type="ECO:0000313" key="1">
    <source>
        <dbReference type="EMBL" id="SVD84725.1"/>
    </source>
</evidence>
<dbReference type="EMBL" id="UINC01177210">
    <property type="protein sequence ID" value="SVD84725.1"/>
    <property type="molecule type" value="Genomic_DNA"/>
</dbReference>
<proteinExistence type="predicted"/>
<feature type="non-terminal residue" evidence="1">
    <location>
        <position position="181"/>
    </location>
</feature>
<gene>
    <name evidence="1" type="ORF">METZ01_LOCUS437579</name>
</gene>
<accession>A0A382YPE5</accession>
<evidence type="ECO:0008006" key="2">
    <source>
        <dbReference type="Google" id="ProtNLM"/>
    </source>
</evidence>
<dbReference type="AlphaFoldDB" id="A0A382YPE5"/>